<feature type="domain" description="EH" evidence="4">
    <location>
        <begin position="14"/>
        <end position="114"/>
    </location>
</feature>
<evidence type="ECO:0000256" key="3">
    <source>
        <dbReference type="SAM" id="MobiDB-lite"/>
    </source>
</evidence>
<dbReference type="Pfam" id="PF12763">
    <property type="entry name" value="EH"/>
    <property type="match status" value="3"/>
</dbReference>
<dbReference type="PROSITE" id="PS00018">
    <property type="entry name" value="EF_HAND_1"/>
    <property type="match status" value="1"/>
</dbReference>
<name>A0A6J8CTC7_MYTCO</name>
<gene>
    <name evidence="6" type="ORF">MCOR_33414</name>
</gene>
<feature type="domain" description="EF-hand" evidence="5">
    <location>
        <begin position="161"/>
        <end position="196"/>
    </location>
</feature>
<organism evidence="6 7">
    <name type="scientific">Mytilus coruscus</name>
    <name type="common">Sea mussel</name>
    <dbReference type="NCBI Taxonomy" id="42192"/>
    <lineage>
        <taxon>Eukaryota</taxon>
        <taxon>Metazoa</taxon>
        <taxon>Spiralia</taxon>
        <taxon>Lophotrochozoa</taxon>
        <taxon>Mollusca</taxon>
        <taxon>Bivalvia</taxon>
        <taxon>Autobranchia</taxon>
        <taxon>Pteriomorphia</taxon>
        <taxon>Mytilida</taxon>
        <taxon>Mytiloidea</taxon>
        <taxon>Mytilidae</taxon>
        <taxon>Mytilinae</taxon>
        <taxon>Mytilus</taxon>
    </lineage>
</organism>
<evidence type="ECO:0000256" key="1">
    <source>
        <dbReference type="ARBA" id="ARBA00022837"/>
    </source>
</evidence>
<dbReference type="Gene3D" id="1.10.287.1490">
    <property type="match status" value="1"/>
</dbReference>
<dbReference type="GO" id="GO:0006897">
    <property type="term" value="P:endocytosis"/>
    <property type="evidence" value="ECO:0007669"/>
    <property type="project" value="TreeGrafter"/>
</dbReference>
<feature type="compositionally biased region" description="Low complexity" evidence="3">
    <location>
        <begin position="576"/>
        <end position="588"/>
    </location>
</feature>
<proteinExistence type="predicted"/>
<dbReference type="SMART" id="SM00054">
    <property type="entry name" value="EFh"/>
    <property type="match status" value="3"/>
</dbReference>
<feature type="domain" description="EH" evidence="4">
    <location>
        <begin position="239"/>
        <end position="298"/>
    </location>
</feature>
<feature type="region of interest" description="Disordered" evidence="3">
    <location>
        <begin position="479"/>
        <end position="707"/>
    </location>
</feature>
<dbReference type="SUPFAM" id="SSF47473">
    <property type="entry name" value="EF-hand"/>
    <property type="match status" value="2"/>
</dbReference>
<dbReference type="InterPro" id="IPR018247">
    <property type="entry name" value="EF_Hand_1_Ca_BS"/>
</dbReference>
<dbReference type="Proteomes" id="UP000507470">
    <property type="component" value="Unassembled WGS sequence"/>
</dbReference>
<dbReference type="EMBL" id="CACVKT020005972">
    <property type="protein sequence ID" value="CAC5399125.1"/>
    <property type="molecule type" value="Genomic_DNA"/>
</dbReference>
<dbReference type="GO" id="GO:0005509">
    <property type="term" value="F:calcium ion binding"/>
    <property type="evidence" value="ECO:0007669"/>
    <property type="project" value="InterPro"/>
</dbReference>
<dbReference type="InterPro" id="IPR002048">
    <property type="entry name" value="EF_hand_dom"/>
</dbReference>
<dbReference type="GO" id="GO:0016197">
    <property type="term" value="P:endosomal transport"/>
    <property type="evidence" value="ECO:0007669"/>
    <property type="project" value="TreeGrafter"/>
</dbReference>
<dbReference type="CDD" id="cd00052">
    <property type="entry name" value="EH"/>
    <property type="match status" value="2"/>
</dbReference>
<feature type="compositionally biased region" description="Basic and acidic residues" evidence="3">
    <location>
        <begin position="502"/>
        <end position="514"/>
    </location>
</feature>
<feature type="coiled-coil region" evidence="2">
    <location>
        <begin position="328"/>
        <end position="467"/>
    </location>
</feature>
<dbReference type="PROSITE" id="PS50031">
    <property type="entry name" value="EH"/>
    <property type="match status" value="3"/>
</dbReference>
<keyword evidence="7" id="KW-1185">Reference proteome</keyword>
<evidence type="ECO:0000313" key="6">
    <source>
        <dbReference type="EMBL" id="CAC5399125.1"/>
    </source>
</evidence>
<dbReference type="InterPro" id="IPR011992">
    <property type="entry name" value="EF-hand-dom_pair"/>
</dbReference>
<dbReference type="AlphaFoldDB" id="A0A6J8CTC7"/>
<dbReference type="Gene3D" id="1.10.238.10">
    <property type="entry name" value="EF-hand"/>
    <property type="match status" value="3"/>
</dbReference>
<keyword evidence="2" id="KW-0175">Coiled coil</keyword>
<feature type="compositionally biased region" description="Low complexity" evidence="3">
    <location>
        <begin position="616"/>
        <end position="635"/>
    </location>
</feature>
<dbReference type="GO" id="GO:0030132">
    <property type="term" value="C:clathrin coat of coated pit"/>
    <property type="evidence" value="ECO:0007669"/>
    <property type="project" value="TreeGrafter"/>
</dbReference>
<dbReference type="PANTHER" id="PTHR11216:SF176">
    <property type="entry name" value="EPIDERMAL GROWTH FACTOR RECEPTOR PATHWAY SUBSTRATE CLONE 15, ISOFORM A"/>
    <property type="match status" value="1"/>
</dbReference>
<feature type="domain" description="EH" evidence="4">
    <location>
        <begin position="129"/>
        <end position="217"/>
    </location>
</feature>
<evidence type="ECO:0000256" key="2">
    <source>
        <dbReference type="SAM" id="Coils"/>
    </source>
</evidence>
<evidence type="ECO:0000259" key="4">
    <source>
        <dbReference type="PROSITE" id="PS50031"/>
    </source>
</evidence>
<dbReference type="PANTHER" id="PTHR11216">
    <property type="entry name" value="EH DOMAIN"/>
    <property type="match status" value="1"/>
</dbReference>
<feature type="compositionally biased region" description="Polar residues" evidence="3">
    <location>
        <begin position="479"/>
        <end position="496"/>
    </location>
</feature>
<dbReference type="SMART" id="SM00027">
    <property type="entry name" value="EH"/>
    <property type="match status" value="3"/>
</dbReference>
<protein>
    <submittedName>
        <fullName evidence="6">EPS15</fullName>
    </submittedName>
</protein>
<feature type="compositionally biased region" description="Low complexity" evidence="3">
    <location>
        <begin position="555"/>
        <end position="568"/>
    </location>
</feature>
<feature type="compositionally biased region" description="Basic and acidic residues" evidence="3">
    <location>
        <begin position="698"/>
        <end position="707"/>
    </location>
</feature>
<evidence type="ECO:0000313" key="7">
    <source>
        <dbReference type="Proteomes" id="UP000507470"/>
    </source>
</evidence>
<dbReference type="PROSITE" id="PS50222">
    <property type="entry name" value="EF_HAND_2"/>
    <property type="match status" value="1"/>
</dbReference>
<dbReference type="OrthoDB" id="524326at2759"/>
<dbReference type="InterPro" id="IPR000261">
    <property type="entry name" value="EH_dom"/>
</dbReference>
<sequence length="707" mass="76828">MSNFPPLPQIAGNHALVYEAYYNQADPKGTGSIGALDAANFLKKSGLKDSVLGQIWDLSDPTGKGYLEKPGFYVALKMVALSQSNQDLNLQNLIIEAPQPNVGPVDLTPKHEPAVQNATSVPWKVSAVEKTKYDQLFDSLVPVNGLLSGDKVRPMLMNSKLPVDVLKNIWELSDVDKDGYLDRDEFCVSMHLVYRAIEKEPVPSILPIALIPPSKRKHNPIPGGVQVLPGAIPTLPGSQSGVPNNVLAHIWSLCDMKGLGKLNSEQFALAMYLINLKMKGIEPPTQLTPEMIPPSMRSGTDTAAFGITDATNAGPFSHVADFSAIKELDIIQKDIEDMKREKLNLERDDLQTEADIKISNGEVQMLQKELDSIMATLQQLENQKKEAQKCLDELDEKKSDLMANVSDMKEKCDKEEKEIYNLKSQIDNQDIFMKNQEEELNKLKIELNTLREEEKKLEQNIDGGKQQIQLFAKSKQDIQQQVNQLGSPHSTISGFSAGSGLEDFKDDPFKHKDPFGGGSTGQADPFQSEDPFKESDPFKGNGFSSDPFGAEDPFKSSFGDTSTSSKSDPFGNVDPFSGSFSSTSSSSSKKANDSFDPFGGSGKPSKPGSLFADADPFAPKSSSPSKKSSPSPASFSKEKKKPPPRPAPPRGTSPNPIKAASAAWNDPFAGSDPFSGSGAPKSTGNDQFANFADFSPGKFDDKNAWGS</sequence>
<accession>A0A6J8CTC7</accession>
<evidence type="ECO:0000259" key="5">
    <source>
        <dbReference type="PROSITE" id="PS50222"/>
    </source>
</evidence>
<keyword evidence="1" id="KW-0106">Calcium</keyword>
<reference evidence="6 7" key="1">
    <citation type="submission" date="2020-06" db="EMBL/GenBank/DDBJ databases">
        <authorList>
            <person name="Li R."/>
            <person name="Bekaert M."/>
        </authorList>
    </citation>
    <scope>NUCLEOTIDE SEQUENCE [LARGE SCALE GENOMIC DNA]</scope>
    <source>
        <strain evidence="7">wild</strain>
    </source>
</reference>